<protein>
    <recommendedName>
        <fullName evidence="4">Endonuclease/exonuclease/phosphatase domain-containing protein</fullName>
    </recommendedName>
</protein>
<dbReference type="AlphaFoldDB" id="W9RI16"/>
<reference evidence="3" key="1">
    <citation type="submission" date="2013-01" db="EMBL/GenBank/DDBJ databases">
        <title>Draft Genome Sequence of a Mulberry Tree, Morus notabilis C.K. Schneid.</title>
        <authorList>
            <person name="He N."/>
            <person name="Zhao S."/>
        </authorList>
    </citation>
    <scope>NUCLEOTIDE SEQUENCE</scope>
</reference>
<keyword evidence="3" id="KW-1185">Reference proteome</keyword>
<gene>
    <name evidence="2" type="ORF">L484_010717</name>
</gene>
<name>W9RI16_9ROSA</name>
<evidence type="ECO:0000313" key="3">
    <source>
        <dbReference type="Proteomes" id="UP000030645"/>
    </source>
</evidence>
<accession>W9RI16</accession>
<organism evidence="2 3">
    <name type="scientific">Morus notabilis</name>
    <dbReference type="NCBI Taxonomy" id="981085"/>
    <lineage>
        <taxon>Eukaryota</taxon>
        <taxon>Viridiplantae</taxon>
        <taxon>Streptophyta</taxon>
        <taxon>Embryophyta</taxon>
        <taxon>Tracheophyta</taxon>
        <taxon>Spermatophyta</taxon>
        <taxon>Magnoliopsida</taxon>
        <taxon>eudicotyledons</taxon>
        <taxon>Gunneridae</taxon>
        <taxon>Pentapetalae</taxon>
        <taxon>rosids</taxon>
        <taxon>fabids</taxon>
        <taxon>Rosales</taxon>
        <taxon>Moraceae</taxon>
        <taxon>Moreae</taxon>
        <taxon>Morus</taxon>
    </lineage>
</organism>
<evidence type="ECO:0008006" key="4">
    <source>
        <dbReference type="Google" id="ProtNLM"/>
    </source>
</evidence>
<sequence length="474" mass="52855">MQKLWQKRWGNLGGVPKKGKEHFQLLGYIRFKANLYVDSPLPTCFFQLCGPGEELWVQFKCADSEALVFSPLGNMIAMYGSWLNANNVIESCFASPHRMSDVESQANRLNELHLSDECEYNGVSNKCNRVDGNASEEPTAAKGADPADEPSPQTPMANVVELRRDNVFSMDGREIKYIMLWNLVFVNDIGTIGELNKKGEVYVSAKLPCLTPIIQQCLEVPHQSVYKSRTPHVFLERVVIPWPDEPLKFKVIRELLLLEVGNVYQVGPSLLGELVPLGTVIDQALGSKKRKAQTLLVMVSQSISRAPATTLLDQSLPMVSTFSPLRKRAFWDNLEANILDHGDCWMCVGDLNVIAESHEKVEGTAFRDADGNILRDFCLAMRGVDLGFLDVSNQDPTCREVVKVAWETDVQGFESFKLAVWIGNVRSSLKQWNKLHFGHCQNQTQASGISSAAEVKKVVWSMHPFKAPGPNGTS</sequence>
<dbReference type="Proteomes" id="UP000030645">
    <property type="component" value="Unassembled WGS sequence"/>
</dbReference>
<dbReference type="EMBL" id="KE345067">
    <property type="protein sequence ID" value="EXB93389.1"/>
    <property type="molecule type" value="Genomic_DNA"/>
</dbReference>
<proteinExistence type="predicted"/>
<evidence type="ECO:0000256" key="1">
    <source>
        <dbReference type="SAM" id="MobiDB-lite"/>
    </source>
</evidence>
<feature type="region of interest" description="Disordered" evidence="1">
    <location>
        <begin position="129"/>
        <end position="155"/>
    </location>
</feature>
<evidence type="ECO:0000313" key="2">
    <source>
        <dbReference type="EMBL" id="EXB93389.1"/>
    </source>
</evidence>